<dbReference type="AlphaFoldDB" id="A0A2X2CXN4"/>
<sequence length="154" mass="17613">MPYLSLCFWTRRASALRRRDLSVILGVLIASVEYAQAFERKSMQVGIHTVTVEVADTASKREQGLMHRHQLPEMHGMLFVFDEPKKVCFWMHDTILPLSIAFLDARGRIVDIQDMEPLSEDLHCAPSEVTQALEMNKGWFRRQGVKTGDQVQGL</sequence>
<reference evidence="1 4" key="2">
    <citation type="submission" date="2020-10" db="EMBL/GenBank/DDBJ databases">
        <title>Genome sequences of Pseudomonas isolates.</title>
        <authorList>
            <person name="Wessels L."/>
            <person name="Reich F."/>
            <person name="Hammerl J."/>
        </authorList>
    </citation>
    <scope>NUCLEOTIDE SEQUENCE [LARGE SCALE GENOMIC DNA]</scope>
    <source>
        <strain evidence="1 4">20-MO00624-0</strain>
    </source>
</reference>
<dbReference type="RefSeq" id="WP_010795792.1">
    <property type="nucleotide sequence ID" value="NZ_CP069262.1"/>
</dbReference>
<proteinExistence type="predicted"/>
<gene>
    <name evidence="1" type="ORF">IRZ65_17655</name>
    <name evidence="2" type="ORF">NCTC11842_04039</name>
</gene>
<dbReference type="Proteomes" id="UP000250443">
    <property type="component" value="Unassembled WGS sequence"/>
</dbReference>
<dbReference type="Pfam" id="PF02643">
    <property type="entry name" value="DUF192"/>
    <property type="match status" value="1"/>
</dbReference>
<dbReference type="InterPro" id="IPR003795">
    <property type="entry name" value="DUF192"/>
</dbReference>
<dbReference type="PANTHER" id="PTHR37953:SF1">
    <property type="entry name" value="UPF0127 PROTEIN MJ1496"/>
    <property type="match status" value="1"/>
</dbReference>
<organism evidence="2 3">
    <name type="scientific">Pseudomonas luteola</name>
    <dbReference type="NCBI Taxonomy" id="47886"/>
    <lineage>
        <taxon>Bacteria</taxon>
        <taxon>Pseudomonadati</taxon>
        <taxon>Pseudomonadota</taxon>
        <taxon>Gammaproteobacteria</taxon>
        <taxon>Pseudomonadales</taxon>
        <taxon>Pseudomonadaceae</taxon>
        <taxon>Pseudomonas</taxon>
    </lineage>
</organism>
<dbReference type="InterPro" id="IPR038695">
    <property type="entry name" value="Saro_0823-like_sf"/>
</dbReference>
<evidence type="ECO:0000313" key="2">
    <source>
        <dbReference type="EMBL" id="SPZ11784.1"/>
    </source>
</evidence>
<dbReference type="Gene3D" id="2.60.120.1140">
    <property type="entry name" value="Protein of unknown function DUF192"/>
    <property type="match status" value="1"/>
</dbReference>
<accession>A0A2X2CXN4</accession>
<evidence type="ECO:0000313" key="3">
    <source>
        <dbReference type="Proteomes" id="UP000250443"/>
    </source>
</evidence>
<reference evidence="2 3" key="1">
    <citation type="submission" date="2018-06" db="EMBL/GenBank/DDBJ databases">
        <authorList>
            <consortium name="Pathogen Informatics"/>
            <person name="Doyle S."/>
        </authorList>
    </citation>
    <scope>NUCLEOTIDE SEQUENCE [LARGE SCALE GENOMIC DNA]</scope>
    <source>
        <strain evidence="2 3">NCTC11842</strain>
    </source>
</reference>
<name>A0A2X2CXN4_PSELU</name>
<dbReference type="PANTHER" id="PTHR37953">
    <property type="entry name" value="UPF0127 PROTEIN MJ1496"/>
    <property type="match status" value="1"/>
</dbReference>
<evidence type="ECO:0000313" key="1">
    <source>
        <dbReference type="EMBL" id="MBF8642505.1"/>
    </source>
</evidence>
<protein>
    <submittedName>
        <fullName evidence="1">DUF192 domain-containing protein</fullName>
    </submittedName>
    <submittedName>
        <fullName evidence="2">Exported protein</fullName>
    </submittedName>
</protein>
<dbReference type="EMBL" id="UAUF01000014">
    <property type="protein sequence ID" value="SPZ11784.1"/>
    <property type="molecule type" value="Genomic_DNA"/>
</dbReference>
<evidence type="ECO:0000313" key="4">
    <source>
        <dbReference type="Proteomes" id="UP000626180"/>
    </source>
</evidence>
<dbReference type="EMBL" id="JADMCD010000010">
    <property type="protein sequence ID" value="MBF8642505.1"/>
    <property type="molecule type" value="Genomic_DNA"/>
</dbReference>
<keyword evidence="4" id="KW-1185">Reference proteome</keyword>
<dbReference type="Proteomes" id="UP000626180">
    <property type="component" value="Unassembled WGS sequence"/>
</dbReference>